<dbReference type="RefSeq" id="WP_188630960.1">
    <property type="nucleotide sequence ID" value="NZ_BMKE01000048.1"/>
</dbReference>
<proteinExistence type="predicted"/>
<protein>
    <recommendedName>
        <fullName evidence="3">DUF4258 domain-containing protein</fullName>
    </recommendedName>
</protein>
<gene>
    <name evidence="1" type="ORF">GCM10011502_30060</name>
</gene>
<name>A0ABQ1J1K7_9GAMM</name>
<comment type="caution">
    <text evidence="1">The sequence shown here is derived from an EMBL/GenBank/DDBJ whole genome shotgun (WGS) entry which is preliminary data.</text>
</comment>
<evidence type="ECO:0000313" key="1">
    <source>
        <dbReference type="EMBL" id="GGB55091.1"/>
    </source>
</evidence>
<dbReference type="Proteomes" id="UP000646152">
    <property type="component" value="Unassembled WGS sequence"/>
</dbReference>
<evidence type="ECO:0000313" key="2">
    <source>
        <dbReference type="Proteomes" id="UP000646152"/>
    </source>
</evidence>
<sequence>MARTKHMQQRMSQRSINQTMLEMTRMFGVEHGDKVVLNRKGIDAVLQEFERLQSTMIKMRERGGVVLIESEGHEITTYGLEGYKRH</sequence>
<keyword evidence="2" id="KW-1185">Reference proteome</keyword>
<accession>A0ABQ1J1K7</accession>
<evidence type="ECO:0008006" key="3">
    <source>
        <dbReference type="Google" id="ProtNLM"/>
    </source>
</evidence>
<dbReference type="EMBL" id="BMKE01000048">
    <property type="protein sequence ID" value="GGB55091.1"/>
    <property type="molecule type" value="Genomic_DNA"/>
</dbReference>
<reference evidence="2" key="1">
    <citation type="journal article" date="2019" name="Int. J. Syst. Evol. Microbiol.">
        <title>The Global Catalogue of Microorganisms (GCM) 10K type strain sequencing project: providing services to taxonomists for standard genome sequencing and annotation.</title>
        <authorList>
            <consortium name="The Broad Institute Genomics Platform"/>
            <consortium name="The Broad Institute Genome Sequencing Center for Infectious Disease"/>
            <person name="Wu L."/>
            <person name="Ma J."/>
        </authorList>
    </citation>
    <scope>NUCLEOTIDE SEQUENCE [LARGE SCALE GENOMIC DNA]</scope>
    <source>
        <strain evidence="2">CGMCC 1.15923</strain>
    </source>
</reference>
<organism evidence="1 2">
    <name type="scientific">Oceanisphaera marina</name>
    <dbReference type="NCBI Taxonomy" id="2017550"/>
    <lineage>
        <taxon>Bacteria</taxon>
        <taxon>Pseudomonadati</taxon>
        <taxon>Pseudomonadota</taxon>
        <taxon>Gammaproteobacteria</taxon>
        <taxon>Aeromonadales</taxon>
        <taxon>Aeromonadaceae</taxon>
        <taxon>Oceanisphaera</taxon>
    </lineage>
</organism>